<gene>
    <name evidence="2" type="ordered locus">Krad_4362</name>
</gene>
<dbReference type="KEGG" id="kra:Krad_4362"/>
<dbReference type="HOGENOM" id="CLU_173250_0_0_11"/>
<dbReference type="RefSeq" id="WP_012085875.1">
    <property type="nucleotide sequence ID" value="NC_009664.2"/>
</dbReference>
<evidence type="ECO:0000313" key="2">
    <source>
        <dbReference type="EMBL" id="ABS05825.1"/>
    </source>
</evidence>
<protein>
    <submittedName>
        <fullName evidence="2">Uncharacterized protein</fullName>
    </submittedName>
</protein>
<keyword evidence="3" id="KW-1185">Reference proteome</keyword>
<dbReference type="eggNOG" id="ENOG50336KR">
    <property type="taxonomic scope" value="Bacteria"/>
</dbReference>
<name>A6WG86_KINRD</name>
<dbReference type="EMBL" id="CP000750">
    <property type="protein sequence ID" value="ABS05825.1"/>
    <property type="molecule type" value="Genomic_DNA"/>
</dbReference>
<organism evidence="2 3">
    <name type="scientific">Kineococcus radiotolerans (strain ATCC BAA-149 / DSM 14245 / SRS30216)</name>
    <dbReference type="NCBI Taxonomy" id="266940"/>
    <lineage>
        <taxon>Bacteria</taxon>
        <taxon>Bacillati</taxon>
        <taxon>Actinomycetota</taxon>
        <taxon>Actinomycetes</taxon>
        <taxon>Kineosporiales</taxon>
        <taxon>Kineosporiaceae</taxon>
        <taxon>Kineococcus</taxon>
    </lineage>
</organism>
<evidence type="ECO:0000256" key="1">
    <source>
        <dbReference type="SAM" id="MobiDB-lite"/>
    </source>
</evidence>
<accession>A6WG86</accession>
<sequence>MKGDRVEIVVDASGDTRTYEVEATRAGRRVDVTHGRGLVEVTEVTRGGTPVRTARFMAARVIALVEHPSPRSAAEDDDETVRPLRVSA</sequence>
<feature type="region of interest" description="Disordered" evidence="1">
    <location>
        <begin position="69"/>
        <end position="88"/>
    </location>
</feature>
<evidence type="ECO:0000313" key="3">
    <source>
        <dbReference type="Proteomes" id="UP000001116"/>
    </source>
</evidence>
<dbReference type="STRING" id="266940.Krad_4362"/>
<dbReference type="OrthoDB" id="5118276at2"/>
<dbReference type="Proteomes" id="UP000001116">
    <property type="component" value="Chromosome"/>
</dbReference>
<reference evidence="3" key="1">
    <citation type="journal article" date="2008" name="PLoS ONE">
        <title>Survival in nuclear waste, extreme resistance, and potential applications gleaned from the genome sequence of Kineococcus radiotolerans SRS30216.</title>
        <authorList>
            <person name="Bagwell C.E."/>
            <person name="Bhat S."/>
            <person name="Hawkins G.M."/>
            <person name="Smith B.W."/>
            <person name="Biswas T."/>
            <person name="Hoover T.R."/>
            <person name="Saunders E."/>
            <person name="Han C.S."/>
            <person name="Tsodikov O.V."/>
            <person name="Shimkets L.J."/>
        </authorList>
    </citation>
    <scope>NUCLEOTIDE SEQUENCE [LARGE SCALE GENOMIC DNA]</scope>
    <source>
        <strain evidence="3">ATCC BAA-149 / DSM 14245 / SRS30216</strain>
    </source>
</reference>
<dbReference type="AlphaFoldDB" id="A6WG86"/>
<proteinExistence type="predicted"/>